<evidence type="ECO:0000313" key="6">
    <source>
        <dbReference type="EMBL" id="MBN3278377.1"/>
    </source>
</evidence>
<comment type="caution">
    <text evidence="6">The sequence shown here is derived from an EMBL/GenBank/DDBJ whole genome shotgun (WGS) entry which is preliminary data.</text>
</comment>
<evidence type="ECO:0000313" key="7">
    <source>
        <dbReference type="Proteomes" id="UP001166093"/>
    </source>
</evidence>
<keyword evidence="4 5" id="KW-0472">Membrane</keyword>
<name>A0ABS2XWS4_POLSP</name>
<dbReference type="CDD" id="cd03167">
    <property type="entry name" value="oculospanin_like_LEL"/>
    <property type="match status" value="1"/>
</dbReference>
<dbReference type="Proteomes" id="UP001166093">
    <property type="component" value="Unassembled WGS sequence"/>
</dbReference>
<keyword evidence="3 5" id="KW-1133">Transmembrane helix</keyword>
<keyword evidence="2 5" id="KW-0812">Transmembrane</keyword>
<dbReference type="InterPro" id="IPR018499">
    <property type="entry name" value="Tetraspanin/Peripherin"/>
</dbReference>
<dbReference type="PANTHER" id="PTHR19282:SF550">
    <property type="entry name" value="TETRASPANIN-10"/>
    <property type="match status" value="1"/>
</dbReference>
<evidence type="ECO:0000256" key="4">
    <source>
        <dbReference type="ARBA" id="ARBA00023136"/>
    </source>
</evidence>
<evidence type="ECO:0000256" key="2">
    <source>
        <dbReference type="ARBA" id="ARBA00022692"/>
    </source>
</evidence>
<feature type="transmembrane region" description="Helical" evidence="5">
    <location>
        <begin position="220"/>
        <end position="244"/>
    </location>
</feature>
<feature type="transmembrane region" description="Helical" evidence="5">
    <location>
        <begin position="291"/>
        <end position="316"/>
    </location>
</feature>
<reference evidence="6" key="1">
    <citation type="journal article" date="2021" name="Cell">
        <title>Tracing the genetic footprints of vertebrate landing in non-teleost ray-finned fishes.</title>
        <authorList>
            <person name="Bi X."/>
            <person name="Wang K."/>
            <person name="Yang L."/>
            <person name="Pan H."/>
            <person name="Jiang H."/>
            <person name="Wei Q."/>
            <person name="Fang M."/>
            <person name="Yu H."/>
            <person name="Zhu C."/>
            <person name="Cai Y."/>
            <person name="He Y."/>
            <person name="Gan X."/>
            <person name="Zeng H."/>
            <person name="Yu D."/>
            <person name="Zhu Y."/>
            <person name="Jiang H."/>
            <person name="Qiu Q."/>
            <person name="Yang H."/>
            <person name="Zhang Y.E."/>
            <person name="Wang W."/>
            <person name="Zhu M."/>
            <person name="He S."/>
            <person name="Zhang G."/>
        </authorList>
    </citation>
    <scope>NUCLEOTIDE SEQUENCE</scope>
    <source>
        <strain evidence="6">Pddl_001</strain>
    </source>
</reference>
<accession>A0ABS2XWS4</accession>
<dbReference type="PRINTS" id="PR00259">
    <property type="entry name" value="TMFOUR"/>
</dbReference>
<dbReference type="Pfam" id="PF00335">
    <property type="entry name" value="Tetraspanin"/>
    <property type="match status" value="1"/>
</dbReference>
<dbReference type="SUPFAM" id="SSF48652">
    <property type="entry name" value="Tetraspanin"/>
    <property type="match status" value="1"/>
</dbReference>
<feature type="non-terminal residue" evidence="6">
    <location>
        <position position="471"/>
    </location>
</feature>
<dbReference type="InterPro" id="IPR008952">
    <property type="entry name" value="Tetraspanin_EC2_sf"/>
</dbReference>
<dbReference type="Gene3D" id="1.10.1450.10">
    <property type="entry name" value="Tetraspanin"/>
    <property type="match status" value="1"/>
</dbReference>
<protein>
    <submittedName>
        <fullName evidence="6">TSN10 protein</fullName>
    </submittedName>
</protein>
<organism evidence="6 7">
    <name type="scientific">Polyodon spathula</name>
    <name type="common">North American paddlefish</name>
    <name type="synonym">Squalus spathula</name>
    <dbReference type="NCBI Taxonomy" id="7913"/>
    <lineage>
        <taxon>Eukaryota</taxon>
        <taxon>Metazoa</taxon>
        <taxon>Chordata</taxon>
        <taxon>Craniata</taxon>
        <taxon>Vertebrata</taxon>
        <taxon>Euteleostomi</taxon>
        <taxon>Actinopterygii</taxon>
        <taxon>Chondrostei</taxon>
        <taxon>Acipenseriformes</taxon>
        <taxon>Polyodontidae</taxon>
        <taxon>Polyodon</taxon>
    </lineage>
</organism>
<sequence length="471" mass="51807">MIGVTETPFCSTGGGCHTLTAPPRPPSVTSCNTGSKRRSQGTITTQPFSFQQDHSHYHSTFNDLHAVEWQITVYPGGSCLVDRMRHPAGRRFLFFWLKENDKQNDERSLLIPKDNGMDEAVAFGFHNRSILHAEAEGRHTGPTVEVQIHQEQPNHIASPREEVRTAVSSLQPGTSWDASVFLDEAVLKCKASKAEEGLALLPPQKWDQKPASLTNSCVKYLMFLSNLLFAVFGLLILAIGLWGLVDKESFAQERIRHIGSDPMLVIAGLGLLLSLLCFTGCVGALRENVPLLKGFAAGVLVLLSIQVLTGFVMYMLRDQIEGFLRSSMLTAVSRYQDDLDLRFIMDEMQIELQCCGADTYHDWELNMYFNCSAPGIQACGVPATCCIDPLENGTVWNSQCGLGAQGLDEFTAQRLIYLGGCLGGLSRWLSNHTGSLATAASLLLGAQVLSLFIATRILRDIDRVEAGWQPQ</sequence>
<gene>
    <name evidence="6" type="primary">Tspan10</name>
    <name evidence="6" type="ORF">GTO93_0018967</name>
</gene>
<dbReference type="PANTHER" id="PTHR19282">
    <property type="entry name" value="TETRASPANIN"/>
    <property type="match status" value="1"/>
</dbReference>
<proteinExistence type="predicted"/>
<evidence type="ECO:0000256" key="3">
    <source>
        <dbReference type="ARBA" id="ARBA00022989"/>
    </source>
</evidence>
<feature type="transmembrane region" description="Helical" evidence="5">
    <location>
        <begin position="264"/>
        <end position="285"/>
    </location>
</feature>
<keyword evidence="7" id="KW-1185">Reference proteome</keyword>
<comment type="subcellular location">
    <subcellularLocation>
        <location evidence="1">Membrane</location>
        <topology evidence="1">Multi-pass membrane protein</topology>
    </subcellularLocation>
</comment>
<evidence type="ECO:0000256" key="5">
    <source>
        <dbReference type="SAM" id="Phobius"/>
    </source>
</evidence>
<dbReference type="EMBL" id="JAAWVQ010079466">
    <property type="protein sequence ID" value="MBN3278377.1"/>
    <property type="molecule type" value="Genomic_DNA"/>
</dbReference>
<feature type="non-terminal residue" evidence="6">
    <location>
        <position position="1"/>
    </location>
</feature>
<evidence type="ECO:0000256" key="1">
    <source>
        <dbReference type="ARBA" id="ARBA00004141"/>
    </source>
</evidence>